<reference evidence="12" key="1">
    <citation type="journal article" date="2020" name="bioRxiv">
        <title>A rank-normalized archaeal taxonomy based on genome phylogeny resolves widespread incomplete and uneven classifications.</title>
        <authorList>
            <person name="Rinke C."/>
            <person name="Chuvochina M."/>
            <person name="Mussig A.J."/>
            <person name="Chaumeil P.-A."/>
            <person name="Waite D.W."/>
            <person name="Whitman W.B."/>
            <person name="Parks D.H."/>
            <person name="Hugenholtz P."/>
        </authorList>
    </citation>
    <scope>NUCLEOTIDE SEQUENCE [LARGE SCALE GENOMIC DNA]</scope>
</reference>
<evidence type="ECO:0000256" key="8">
    <source>
        <dbReference type="PROSITE-ProRule" id="PRU00277"/>
    </source>
</evidence>
<dbReference type="Pfam" id="PF00254">
    <property type="entry name" value="FKBP_C"/>
    <property type="match status" value="1"/>
</dbReference>
<gene>
    <name evidence="11" type="ORF">HA254_00045</name>
</gene>
<evidence type="ECO:0000256" key="2">
    <source>
        <dbReference type="ARBA" id="ARBA00004496"/>
    </source>
</evidence>
<keyword evidence="7 8" id="KW-0413">Isomerase</keyword>
<dbReference type="AlphaFoldDB" id="A0A7J4IU59"/>
<evidence type="ECO:0000259" key="10">
    <source>
        <dbReference type="PROSITE" id="PS50059"/>
    </source>
</evidence>
<comment type="caution">
    <text evidence="11">The sequence shown here is derived from an EMBL/GenBank/DDBJ whole genome shotgun (WGS) entry which is preliminary data.</text>
</comment>
<keyword evidence="4" id="KW-0963">Cytoplasm</keyword>
<evidence type="ECO:0000256" key="4">
    <source>
        <dbReference type="ARBA" id="ARBA00022490"/>
    </source>
</evidence>
<evidence type="ECO:0000256" key="9">
    <source>
        <dbReference type="RuleBase" id="RU003915"/>
    </source>
</evidence>
<evidence type="ECO:0000256" key="7">
    <source>
        <dbReference type="ARBA" id="ARBA00023235"/>
    </source>
</evidence>
<sequence>MKISIVALALGSLLLLAGCSQQDGAGDGNNTIGGQNSGADKVAVEKGDTIKVEYSGSFPDGTIFDKSEGRGPLEFVAGQGNMIKGFDEAVIGMKLNEEKNVTIPPEKAYGSADDGQVTTVPLSQISGDGNITVGSVLSTSTGQQATVTDINNGIATVKITHPLAGKTLRFWIKVISIQKPQN</sequence>
<dbReference type="Gene3D" id="3.10.50.40">
    <property type="match status" value="1"/>
</dbReference>
<proteinExistence type="inferred from homology"/>
<dbReference type="GO" id="GO:0003755">
    <property type="term" value="F:peptidyl-prolyl cis-trans isomerase activity"/>
    <property type="evidence" value="ECO:0007669"/>
    <property type="project" value="UniProtKB-UniRule"/>
</dbReference>
<evidence type="ECO:0000313" key="12">
    <source>
        <dbReference type="Proteomes" id="UP000565078"/>
    </source>
</evidence>
<dbReference type="EC" id="5.2.1.8" evidence="9"/>
<dbReference type="InterPro" id="IPR001179">
    <property type="entry name" value="PPIase_FKBP_dom"/>
</dbReference>
<dbReference type="PANTHER" id="PTHR47861">
    <property type="entry name" value="FKBP-TYPE PEPTIDYL-PROLYL CIS-TRANS ISOMERASE SLYD"/>
    <property type="match status" value="1"/>
</dbReference>
<organism evidence="11 12">
    <name type="scientific">Candidatus Iainarchaeum sp</name>
    <dbReference type="NCBI Taxonomy" id="3101447"/>
    <lineage>
        <taxon>Archaea</taxon>
        <taxon>Candidatus Iainarchaeota</taxon>
        <taxon>Candidatus Iainarchaeia</taxon>
        <taxon>Candidatus Iainarchaeales</taxon>
        <taxon>Candidatus Iainarchaeaceae</taxon>
        <taxon>Candidatus Iainarchaeum</taxon>
    </lineage>
</organism>
<dbReference type="PROSITE" id="PS51257">
    <property type="entry name" value="PROKAR_LIPOPROTEIN"/>
    <property type="match status" value="1"/>
</dbReference>
<comment type="similarity">
    <text evidence="3 9">Belongs to the FKBP-type PPIase family.</text>
</comment>
<dbReference type="GO" id="GO:0042026">
    <property type="term" value="P:protein refolding"/>
    <property type="evidence" value="ECO:0007669"/>
    <property type="project" value="UniProtKB-ARBA"/>
</dbReference>
<dbReference type="GO" id="GO:0005737">
    <property type="term" value="C:cytoplasm"/>
    <property type="evidence" value="ECO:0007669"/>
    <property type="project" value="UniProtKB-SubCell"/>
</dbReference>
<dbReference type="InterPro" id="IPR046357">
    <property type="entry name" value="PPIase_dom_sf"/>
</dbReference>
<evidence type="ECO:0000313" key="11">
    <source>
        <dbReference type="EMBL" id="HIH09041.1"/>
    </source>
</evidence>
<evidence type="ECO:0000256" key="6">
    <source>
        <dbReference type="ARBA" id="ARBA00023186"/>
    </source>
</evidence>
<name>A0A7J4IU59_9ARCH</name>
<comment type="subcellular location">
    <subcellularLocation>
        <location evidence="2">Cytoplasm</location>
    </subcellularLocation>
</comment>
<dbReference type="Proteomes" id="UP000565078">
    <property type="component" value="Unassembled WGS sequence"/>
</dbReference>
<evidence type="ECO:0000256" key="5">
    <source>
        <dbReference type="ARBA" id="ARBA00023110"/>
    </source>
</evidence>
<feature type="domain" description="PPIase FKBP-type" evidence="10">
    <location>
        <begin position="47"/>
        <end position="121"/>
    </location>
</feature>
<evidence type="ECO:0000256" key="1">
    <source>
        <dbReference type="ARBA" id="ARBA00000971"/>
    </source>
</evidence>
<dbReference type="PROSITE" id="PS50059">
    <property type="entry name" value="FKBP_PPIASE"/>
    <property type="match status" value="1"/>
</dbReference>
<keyword evidence="5 8" id="KW-0697">Rotamase</keyword>
<comment type="catalytic activity">
    <reaction evidence="1 8 9">
        <text>[protein]-peptidylproline (omega=180) = [protein]-peptidylproline (omega=0)</text>
        <dbReference type="Rhea" id="RHEA:16237"/>
        <dbReference type="Rhea" id="RHEA-COMP:10747"/>
        <dbReference type="Rhea" id="RHEA-COMP:10748"/>
        <dbReference type="ChEBI" id="CHEBI:83833"/>
        <dbReference type="ChEBI" id="CHEBI:83834"/>
        <dbReference type="EC" id="5.2.1.8"/>
    </reaction>
</comment>
<dbReference type="SUPFAM" id="SSF54534">
    <property type="entry name" value="FKBP-like"/>
    <property type="match status" value="1"/>
</dbReference>
<dbReference type="PANTHER" id="PTHR47861:SF3">
    <property type="entry name" value="FKBP-TYPE PEPTIDYL-PROLYL CIS-TRANS ISOMERASE SLYD"/>
    <property type="match status" value="1"/>
</dbReference>
<evidence type="ECO:0000256" key="3">
    <source>
        <dbReference type="ARBA" id="ARBA00006577"/>
    </source>
</evidence>
<keyword evidence="6" id="KW-0143">Chaperone</keyword>
<accession>A0A7J4IU59</accession>
<protein>
    <recommendedName>
        <fullName evidence="9">Peptidyl-prolyl cis-trans isomerase</fullName>
        <ecNumber evidence="9">5.2.1.8</ecNumber>
    </recommendedName>
</protein>
<dbReference type="EMBL" id="DUGC01000001">
    <property type="protein sequence ID" value="HIH09041.1"/>
    <property type="molecule type" value="Genomic_DNA"/>
</dbReference>